<sequence length="160" mass="17711">LATQYCDGLRGPYIIYDPHANLCDVDDGRALLLCTSIILIVFDRSNTLPPSAAALINGLGRLIPTLHPICPLYLSSVSYGCIRHRFCMVSMSCDVSFTTSIQAHNIFVYTISFPRMDGVNHMPYTVDRIEIFAGKSSSRKFYLNASSPILLSRTALFPSL</sequence>
<dbReference type="Proteomes" id="UP000812287">
    <property type="component" value="Unassembled WGS sequence"/>
</dbReference>
<feature type="domain" description="Plastocyanin-like" evidence="1">
    <location>
        <begin position="48"/>
        <end position="137"/>
    </location>
</feature>
<dbReference type="GO" id="GO:0016491">
    <property type="term" value="F:oxidoreductase activity"/>
    <property type="evidence" value="ECO:0007669"/>
    <property type="project" value="UniProtKB-ARBA"/>
</dbReference>
<name>A0A9P8AQY6_9AGAR</name>
<comment type="caution">
    <text evidence="2">The sequence shown here is derived from an EMBL/GenBank/DDBJ whole genome shotgun (WGS) entry which is preliminary data.</text>
</comment>
<dbReference type="GeneID" id="66105648"/>
<dbReference type="EMBL" id="MU250539">
    <property type="protein sequence ID" value="KAG7444604.1"/>
    <property type="molecule type" value="Genomic_DNA"/>
</dbReference>
<reference evidence="2" key="1">
    <citation type="submission" date="2020-11" db="EMBL/GenBank/DDBJ databases">
        <title>Adaptations for nitrogen fixation in a non-lichenized fungal sporocarp promotes dispersal by wood-feeding termites.</title>
        <authorList>
            <consortium name="DOE Joint Genome Institute"/>
            <person name="Koch R.A."/>
            <person name="Yoon G."/>
            <person name="Arayal U."/>
            <person name="Lail K."/>
            <person name="Amirebrahimi M."/>
            <person name="Labutti K."/>
            <person name="Lipzen A."/>
            <person name="Riley R."/>
            <person name="Barry K."/>
            <person name="Henrissat B."/>
            <person name="Grigoriev I.V."/>
            <person name="Herr J.R."/>
            <person name="Aime M.C."/>
        </authorList>
    </citation>
    <scope>NUCLEOTIDE SEQUENCE</scope>
    <source>
        <strain evidence="2">MCA 3950</strain>
    </source>
</reference>
<dbReference type="OrthoDB" id="10595930at2759"/>
<dbReference type="AlphaFoldDB" id="A0A9P8AQY6"/>
<protein>
    <recommendedName>
        <fullName evidence="1">Plastocyanin-like domain-containing protein</fullName>
    </recommendedName>
</protein>
<organism evidence="2 3">
    <name type="scientific">Guyanagaster necrorhizus</name>
    <dbReference type="NCBI Taxonomy" id="856835"/>
    <lineage>
        <taxon>Eukaryota</taxon>
        <taxon>Fungi</taxon>
        <taxon>Dikarya</taxon>
        <taxon>Basidiomycota</taxon>
        <taxon>Agaricomycotina</taxon>
        <taxon>Agaricomycetes</taxon>
        <taxon>Agaricomycetidae</taxon>
        <taxon>Agaricales</taxon>
        <taxon>Marasmiineae</taxon>
        <taxon>Physalacriaceae</taxon>
        <taxon>Guyanagaster</taxon>
    </lineage>
</organism>
<evidence type="ECO:0000259" key="1">
    <source>
        <dbReference type="Pfam" id="PF00394"/>
    </source>
</evidence>
<dbReference type="InterPro" id="IPR001117">
    <property type="entry name" value="Cu-oxidase_2nd"/>
</dbReference>
<gene>
    <name evidence="2" type="ORF">BT62DRAFT_898977</name>
</gene>
<dbReference type="RefSeq" id="XP_043038104.1">
    <property type="nucleotide sequence ID" value="XM_043183351.1"/>
</dbReference>
<evidence type="ECO:0000313" key="3">
    <source>
        <dbReference type="Proteomes" id="UP000812287"/>
    </source>
</evidence>
<dbReference type="Gene3D" id="2.60.40.420">
    <property type="entry name" value="Cupredoxins - blue copper proteins"/>
    <property type="match status" value="1"/>
</dbReference>
<dbReference type="InterPro" id="IPR008972">
    <property type="entry name" value="Cupredoxin"/>
</dbReference>
<proteinExistence type="predicted"/>
<accession>A0A9P8AQY6</accession>
<feature type="non-terminal residue" evidence="2">
    <location>
        <position position="1"/>
    </location>
</feature>
<evidence type="ECO:0000313" key="2">
    <source>
        <dbReference type="EMBL" id="KAG7444604.1"/>
    </source>
</evidence>
<dbReference type="SUPFAM" id="SSF49503">
    <property type="entry name" value="Cupredoxins"/>
    <property type="match status" value="1"/>
</dbReference>
<keyword evidence="3" id="KW-1185">Reference proteome</keyword>
<dbReference type="Pfam" id="PF00394">
    <property type="entry name" value="Cu-oxidase"/>
    <property type="match status" value="1"/>
</dbReference>